<dbReference type="OrthoDB" id="5514845at2"/>
<sequence>MSVHIAKRPPVQYFNHATDAWMQPFWDAAVQHSLVGASCAKCGTFRMPPTPFCPHCHSQGLNWVALPGTGTVYSYSVVKRAILPSMEDCLPYVTAIIELDGAGGTRLISNVVDIPVDAVRVDLKVRVVWDDNWGGVTVPRFTADL</sequence>
<dbReference type="SUPFAM" id="SSF50249">
    <property type="entry name" value="Nucleic acid-binding proteins"/>
    <property type="match status" value="1"/>
</dbReference>
<dbReference type="Pfam" id="PF12172">
    <property type="entry name" value="zf-ChsH2"/>
    <property type="match status" value="1"/>
</dbReference>
<dbReference type="Proteomes" id="UP000006552">
    <property type="component" value="Plasmid 2"/>
</dbReference>
<dbReference type="eggNOG" id="COG1545">
    <property type="taxonomic scope" value="Bacteria"/>
</dbReference>
<gene>
    <name evidence="3" type="primary">ditFa</name>
    <name evidence="3" type="ORF">p2A384</name>
</gene>
<accession>Q5NW53</accession>
<dbReference type="Pfam" id="PF01796">
    <property type="entry name" value="OB_ChsH2_C"/>
    <property type="match status" value="1"/>
</dbReference>
<geneLocation type="plasmid" evidence="4">
    <name>pAzo2</name>
</geneLocation>
<dbReference type="InterPro" id="IPR012340">
    <property type="entry name" value="NA-bd_OB-fold"/>
</dbReference>
<keyword evidence="3" id="KW-0614">Plasmid</keyword>
<evidence type="ECO:0000259" key="1">
    <source>
        <dbReference type="Pfam" id="PF01796"/>
    </source>
</evidence>
<dbReference type="AlphaFoldDB" id="Q5NW53"/>
<dbReference type="Gene3D" id="6.10.30.10">
    <property type="match status" value="1"/>
</dbReference>
<keyword evidence="4" id="KW-1185">Reference proteome</keyword>
<proteinExistence type="predicted"/>
<dbReference type="RefSeq" id="WP_011254934.1">
    <property type="nucleotide sequence ID" value="NC_006824.1"/>
</dbReference>
<name>Q5NW53_AROAE</name>
<dbReference type="InterPro" id="IPR022002">
    <property type="entry name" value="ChsH2_Znr"/>
</dbReference>
<dbReference type="KEGG" id="eba:p2A384"/>
<protein>
    <submittedName>
        <fullName evidence="3">Small subunit of thiolase DitF</fullName>
    </submittedName>
</protein>
<dbReference type="PANTHER" id="PTHR34075">
    <property type="entry name" value="BLR3430 PROTEIN"/>
    <property type="match status" value="1"/>
</dbReference>
<dbReference type="PANTHER" id="PTHR34075:SF5">
    <property type="entry name" value="BLR3430 PROTEIN"/>
    <property type="match status" value="1"/>
</dbReference>
<reference evidence="3 4" key="1">
    <citation type="journal article" date="2005" name="Arch. Microbiol.">
        <title>The genome sequence of an anaerobic aromatic-degrading denitrifying bacterium, strain EbN1.</title>
        <authorList>
            <person name="Rabus R."/>
            <person name="Kube M."/>
            <person name="Heider J."/>
            <person name="Beck A."/>
            <person name="Heitmann K."/>
            <person name="Widdel F."/>
            <person name="Reinhardt R."/>
        </authorList>
    </citation>
    <scope>NUCLEOTIDE SEQUENCE [LARGE SCALE GENOMIC DNA]</scope>
    <source>
        <strain evidence="3 4">EbN1</strain>
        <plasmid evidence="4">Plasmid pAzo2</plasmid>
    </source>
</reference>
<dbReference type="InterPro" id="IPR052513">
    <property type="entry name" value="Thioester_dehydratase-like"/>
</dbReference>
<organism evidence="3 4">
    <name type="scientific">Aromatoleum aromaticum (strain DSM 19018 / LMG 30748 / EbN1)</name>
    <name type="common">Azoarcus sp. (strain EbN1)</name>
    <dbReference type="NCBI Taxonomy" id="76114"/>
    <lineage>
        <taxon>Bacteria</taxon>
        <taxon>Pseudomonadati</taxon>
        <taxon>Pseudomonadota</taxon>
        <taxon>Betaproteobacteria</taxon>
        <taxon>Rhodocyclales</taxon>
        <taxon>Rhodocyclaceae</taxon>
        <taxon>Aromatoleum</taxon>
    </lineage>
</organism>
<feature type="domain" description="ChsH2 rubredoxin-like zinc ribbon" evidence="2">
    <location>
        <begin position="26"/>
        <end position="61"/>
    </location>
</feature>
<evidence type="ECO:0000313" key="4">
    <source>
        <dbReference type="Proteomes" id="UP000006552"/>
    </source>
</evidence>
<dbReference type="InterPro" id="IPR002878">
    <property type="entry name" value="ChsH2_C"/>
</dbReference>
<evidence type="ECO:0000259" key="2">
    <source>
        <dbReference type="Pfam" id="PF12172"/>
    </source>
</evidence>
<feature type="domain" description="ChsH2 C-terminal OB-fold" evidence="1">
    <location>
        <begin position="63"/>
        <end position="130"/>
    </location>
</feature>
<evidence type="ECO:0000313" key="3">
    <source>
        <dbReference type="EMBL" id="CAI10711.1"/>
    </source>
</evidence>
<dbReference type="HOGENOM" id="CLU_119412_1_2_4"/>
<dbReference type="EMBL" id="CR555308">
    <property type="protein sequence ID" value="CAI10711.1"/>
    <property type="molecule type" value="Genomic_DNA"/>
</dbReference>